<dbReference type="Pfam" id="PF18847">
    <property type="entry name" value="LPD29"/>
    <property type="match status" value="1"/>
</dbReference>
<dbReference type="InterPro" id="IPR041311">
    <property type="entry name" value="LPD29"/>
</dbReference>
<feature type="domain" description="Large polyvalent protein associated" evidence="1">
    <location>
        <begin position="22"/>
        <end position="106"/>
    </location>
</feature>
<proteinExistence type="predicted"/>
<reference evidence="2" key="1">
    <citation type="journal article" date="2021" name="Proc. Natl. Acad. Sci. U.S.A.">
        <title>A Catalog of Tens of Thousands of Viruses from Human Metagenomes Reveals Hidden Associations with Chronic Diseases.</title>
        <authorList>
            <person name="Tisza M.J."/>
            <person name="Buck C.B."/>
        </authorList>
    </citation>
    <scope>NUCLEOTIDE SEQUENCE</scope>
    <source>
        <strain evidence="2">CtXwe21</strain>
    </source>
</reference>
<organism evidence="2">
    <name type="scientific">Myoviridae sp. ctXwe21</name>
    <dbReference type="NCBI Taxonomy" id="2825123"/>
    <lineage>
        <taxon>Viruses</taxon>
        <taxon>Duplodnaviria</taxon>
        <taxon>Heunggongvirae</taxon>
        <taxon>Uroviricota</taxon>
        <taxon>Caudoviricetes</taxon>
    </lineage>
</organism>
<evidence type="ECO:0000313" key="2">
    <source>
        <dbReference type="EMBL" id="DAE11782.1"/>
    </source>
</evidence>
<name>A0A8S5PXL4_9CAUD</name>
<protein>
    <submittedName>
        <fullName evidence="2">DNA TOPOISOMERASE I</fullName>
    </submittedName>
</protein>
<sequence length="410" mass="46231">MKAMNFYTANGWAGSNYDSKLSTKEIAAKVRSFAKKNFPGFKFSIRTEWSMYTDSMYIELKEGVCIPFVEGSRSAERGYMSTMSSVKGWENELTPEMFKVLDAVTTYANSFRYDDSDGMQDYYDTNFYLKIKVSDEYKVIEPKAKKSSVKAEKVEEAKEVEAVTVEGLEVVDYSEKAVAVFGDTKAIKEQLKELGGRFNPSLNYNGEKRAGWIFSKKQADKVKELITPMALPALPEEIYIPELAEETGTFENIHLTETDNFNGVHYYDIEGAGIITSAKIREDIQPGDVFNVYTDGGRKFCVTYDGVSVKSSLKKDLPGIIEFNDKIETGTLSTSSHYTPLAEGMEFYEKKVKGKRYTVKDKPLTLGYYGVLDNLDNCIIECYPTKEEAAKEAEILNTHIGENGRLRSII</sequence>
<dbReference type="EMBL" id="BK015537">
    <property type="protein sequence ID" value="DAE11782.1"/>
    <property type="molecule type" value="Genomic_DNA"/>
</dbReference>
<evidence type="ECO:0000259" key="1">
    <source>
        <dbReference type="Pfam" id="PF18847"/>
    </source>
</evidence>
<accession>A0A8S5PXL4</accession>